<evidence type="ECO:0000313" key="1">
    <source>
        <dbReference type="EMBL" id="KAJ8883052.1"/>
    </source>
</evidence>
<proteinExistence type="predicted"/>
<organism evidence="1 2">
    <name type="scientific">Dryococelus australis</name>
    <dbReference type="NCBI Taxonomy" id="614101"/>
    <lineage>
        <taxon>Eukaryota</taxon>
        <taxon>Metazoa</taxon>
        <taxon>Ecdysozoa</taxon>
        <taxon>Arthropoda</taxon>
        <taxon>Hexapoda</taxon>
        <taxon>Insecta</taxon>
        <taxon>Pterygota</taxon>
        <taxon>Neoptera</taxon>
        <taxon>Polyneoptera</taxon>
        <taxon>Phasmatodea</taxon>
        <taxon>Verophasmatodea</taxon>
        <taxon>Anareolatae</taxon>
        <taxon>Phasmatidae</taxon>
        <taxon>Eurycanthinae</taxon>
        <taxon>Dryococelus</taxon>
    </lineage>
</organism>
<keyword evidence="2" id="KW-1185">Reference proteome</keyword>
<dbReference type="Gene3D" id="3.30.460.10">
    <property type="entry name" value="Beta Polymerase, domain 2"/>
    <property type="match status" value="1"/>
</dbReference>
<protein>
    <submittedName>
        <fullName evidence="1">Uncharacterized protein</fullName>
    </submittedName>
</protein>
<name>A0ABQ9HFF0_9NEOP</name>
<dbReference type="EMBL" id="JARBHB010000005">
    <property type="protein sequence ID" value="KAJ8883052.1"/>
    <property type="molecule type" value="Genomic_DNA"/>
</dbReference>
<evidence type="ECO:0000313" key="2">
    <source>
        <dbReference type="Proteomes" id="UP001159363"/>
    </source>
</evidence>
<comment type="caution">
    <text evidence="1">The sequence shown here is derived from an EMBL/GenBank/DDBJ whole genome shotgun (WGS) entry which is preliminary data.</text>
</comment>
<dbReference type="InterPro" id="IPR043519">
    <property type="entry name" value="NT_sf"/>
</dbReference>
<sequence length="140" mass="16021">MGMQMTAVAKILADVDTGLERADTLTNNNTQQIKVLEESVSKLTMTGKETQQLIDTVLSRVETSSTQQCEKERKLMHDEFESLASQFQDLLSQTRADTYREVSQLAEQVKLGQEKLEQVMKEVQKREMIHRDSTTRPVQM</sequence>
<gene>
    <name evidence="1" type="ORF">PR048_014891</name>
</gene>
<reference evidence="1 2" key="1">
    <citation type="submission" date="2023-02" db="EMBL/GenBank/DDBJ databases">
        <title>LHISI_Scaffold_Assembly.</title>
        <authorList>
            <person name="Stuart O.P."/>
            <person name="Cleave R."/>
            <person name="Magrath M.J.L."/>
            <person name="Mikheyev A.S."/>
        </authorList>
    </citation>
    <scope>NUCLEOTIDE SEQUENCE [LARGE SCALE GENOMIC DNA]</scope>
    <source>
        <strain evidence="1">Daus_M_001</strain>
        <tissue evidence="1">Leg muscle</tissue>
    </source>
</reference>
<accession>A0ABQ9HFF0</accession>
<dbReference type="Proteomes" id="UP001159363">
    <property type="component" value="Chromosome 4"/>
</dbReference>